<name>A0AAV4NA31_9ARAC</name>
<comment type="caution">
    <text evidence="1">The sequence shown here is derived from an EMBL/GenBank/DDBJ whole genome shotgun (WGS) entry which is preliminary data.</text>
</comment>
<proteinExistence type="predicted"/>
<protein>
    <submittedName>
        <fullName evidence="1">Uncharacterized protein</fullName>
    </submittedName>
</protein>
<dbReference type="EMBL" id="BPLQ01001323">
    <property type="protein sequence ID" value="GIX80748.1"/>
    <property type="molecule type" value="Genomic_DNA"/>
</dbReference>
<evidence type="ECO:0000313" key="1">
    <source>
        <dbReference type="EMBL" id="GIX80748.1"/>
    </source>
</evidence>
<reference evidence="1 2" key="1">
    <citation type="submission" date="2021-06" db="EMBL/GenBank/DDBJ databases">
        <title>Caerostris darwini draft genome.</title>
        <authorList>
            <person name="Kono N."/>
            <person name="Arakawa K."/>
        </authorList>
    </citation>
    <scope>NUCLEOTIDE SEQUENCE [LARGE SCALE GENOMIC DNA]</scope>
</reference>
<dbReference type="AlphaFoldDB" id="A0AAV4NA31"/>
<sequence>MEDQQLRETEYNVLENDLTTSTSILAKQPNDEIHEIKHFHCLPRTSNSKKSFNFYGNAKFTIPTPDLNSFSTIDKNFKSFPTSSESRNVSANDTDEAKDGLLRAYLGDNYSFNNMGENFQCIKVENGKFIESNRNSQIMHPFTSGGKTDFNYNQLRSKALSDHVGSDYKKGIEPLNNPESNKLINRNSSEPFIVEKESDPNHLAMTPEDALSMKVNVSIQSLKEKESEMNKDSTLIEGLTSNKNIVCYCNLDNSVGNVRHLSTQNVWPGTFKSEELVLPNGNILKCESLLQAETFSDVSYIRSSNVKGLVKVSYAEENFLKRLTVVAQLEGRGLMTRYSFNDRDEKIEVYADGVWECKLMNGTAVDIAKSKEQHKSLEVPLYIKTMVYANNGKYQNT</sequence>
<dbReference type="Proteomes" id="UP001054837">
    <property type="component" value="Unassembled WGS sequence"/>
</dbReference>
<gene>
    <name evidence="1" type="ORF">CDAR_481251</name>
</gene>
<keyword evidence="2" id="KW-1185">Reference proteome</keyword>
<accession>A0AAV4NA31</accession>
<evidence type="ECO:0000313" key="2">
    <source>
        <dbReference type="Proteomes" id="UP001054837"/>
    </source>
</evidence>
<organism evidence="1 2">
    <name type="scientific">Caerostris darwini</name>
    <dbReference type="NCBI Taxonomy" id="1538125"/>
    <lineage>
        <taxon>Eukaryota</taxon>
        <taxon>Metazoa</taxon>
        <taxon>Ecdysozoa</taxon>
        <taxon>Arthropoda</taxon>
        <taxon>Chelicerata</taxon>
        <taxon>Arachnida</taxon>
        <taxon>Araneae</taxon>
        <taxon>Araneomorphae</taxon>
        <taxon>Entelegynae</taxon>
        <taxon>Araneoidea</taxon>
        <taxon>Araneidae</taxon>
        <taxon>Caerostris</taxon>
    </lineage>
</organism>